<comment type="caution">
    <text evidence="1">The sequence shown here is derived from an EMBL/GenBank/DDBJ whole genome shotgun (WGS) entry which is preliminary data.</text>
</comment>
<evidence type="ECO:0000313" key="2">
    <source>
        <dbReference type="Proteomes" id="UP000050346"/>
    </source>
</evidence>
<evidence type="ECO:0000313" key="1">
    <source>
        <dbReference type="EMBL" id="KPX19196.1"/>
    </source>
</evidence>
<protein>
    <submittedName>
        <fullName evidence="1">Uncharacterized protein</fullName>
    </submittedName>
</protein>
<sequence>MRDMFRFFLNYKVRLKEEYFLSDEAKAIYELTEFDGEQRLKKLGIAKDHYKNLKMAKTWRSKYTFIYPDRCSHVNATQASAVVNGLYEGVIKHGR</sequence>
<accession>A0A0P9U196</accession>
<name>A0A0P9U196_PSEA0</name>
<dbReference type="EMBL" id="LJQG01000153">
    <property type="protein sequence ID" value="KPX19196.1"/>
    <property type="molecule type" value="Genomic_DNA"/>
</dbReference>
<dbReference type="RefSeq" id="WP_044324704.1">
    <property type="nucleotide sequence ID" value="NZ_JYHG01000083.1"/>
</dbReference>
<organism evidence="1 2">
    <name type="scientific">Pseudomonas amygdali pv. dendropanacis</name>
    <dbReference type="NCBI Taxonomy" id="235272"/>
    <lineage>
        <taxon>Bacteria</taxon>
        <taxon>Pseudomonadati</taxon>
        <taxon>Pseudomonadota</taxon>
        <taxon>Gammaproteobacteria</taxon>
        <taxon>Pseudomonadales</taxon>
        <taxon>Pseudomonadaceae</taxon>
        <taxon>Pseudomonas</taxon>
        <taxon>Pseudomonas amygdali</taxon>
    </lineage>
</organism>
<dbReference type="AlphaFoldDB" id="A0A0P9U196"/>
<dbReference type="Proteomes" id="UP000050346">
    <property type="component" value="Unassembled WGS sequence"/>
</dbReference>
<gene>
    <name evidence="1" type="ORF">ALO71_01201</name>
</gene>
<proteinExistence type="predicted"/>
<dbReference type="PATRIC" id="fig|235272.12.peg.1634"/>
<reference evidence="1 2" key="1">
    <citation type="submission" date="2015-09" db="EMBL/GenBank/DDBJ databases">
        <title>Genome announcement of multiple Pseudomonas syringae strains.</title>
        <authorList>
            <person name="Thakur S."/>
            <person name="Wang P.W."/>
            <person name="Gong Y."/>
            <person name="Weir B.S."/>
            <person name="Guttman D.S."/>
        </authorList>
    </citation>
    <scope>NUCLEOTIDE SEQUENCE [LARGE SCALE GENOMIC DNA]</scope>
    <source>
        <strain evidence="1 2">ICMP9150</strain>
    </source>
</reference>